<evidence type="ECO:0000256" key="1">
    <source>
        <dbReference type="SAM" id="Phobius"/>
    </source>
</evidence>
<dbReference type="AGR" id="MGI:2441984"/>
<dbReference type="EMBL" id="EF437327">
    <property type="protein sequence ID" value="ABS83505.1"/>
    <property type="molecule type" value="mRNA"/>
</dbReference>
<accession>B0LAB1</accession>
<keyword evidence="1" id="KW-0472">Membrane</keyword>
<keyword evidence="1" id="KW-0812">Transmembrane</keyword>
<feature type="transmembrane region" description="Helical" evidence="1">
    <location>
        <begin position="18"/>
        <end position="42"/>
    </location>
</feature>
<feature type="non-terminal residue" evidence="2">
    <location>
        <position position="65"/>
    </location>
</feature>
<sequence>YHQLAGTEPWAAQNPQPLILSSSFCHFVYFCFLFIFPCTEVLEALMRPSKGIPTAEFRGFGPLTQ</sequence>
<organism evidence="2">
    <name type="scientific">Mus musculus</name>
    <name type="common">Mouse</name>
    <dbReference type="NCBI Taxonomy" id="10090"/>
    <lineage>
        <taxon>Eukaryota</taxon>
        <taxon>Metazoa</taxon>
        <taxon>Chordata</taxon>
        <taxon>Craniata</taxon>
        <taxon>Vertebrata</taxon>
        <taxon>Euteleostomi</taxon>
        <taxon>Mammalia</taxon>
        <taxon>Eutheria</taxon>
        <taxon>Euarchontoglires</taxon>
        <taxon>Glires</taxon>
        <taxon>Rodentia</taxon>
        <taxon>Myomorpha</taxon>
        <taxon>Muroidea</taxon>
        <taxon>Muridae</taxon>
        <taxon>Murinae</taxon>
        <taxon>Mus</taxon>
        <taxon>Mus</taxon>
    </lineage>
</organism>
<protein>
    <submittedName>
        <fullName evidence="2">Leucine rich repeat containing 41</fullName>
    </submittedName>
</protein>
<evidence type="ECO:0000313" key="3">
    <source>
        <dbReference type="MGI" id="MGI:2441984"/>
    </source>
</evidence>
<dbReference type="MGI" id="MGI:2441984">
    <property type="gene designation" value="Lrrc41"/>
</dbReference>
<gene>
    <name evidence="2 3" type="primary">Lrrc41</name>
</gene>
<proteinExistence type="evidence at transcript level"/>
<keyword evidence="1" id="KW-1133">Transmembrane helix</keyword>
<reference evidence="2" key="1">
    <citation type="submission" date="2007-02" db="EMBL/GenBank/DDBJ databases">
        <title>Periostin controls the outflow tract formation through Notch1 sygnaling pathway.</title>
        <authorList>
            <person name="Tkatchenko T.V."/>
            <person name="Tkatchenko A.V."/>
            <person name="Moreno R."/>
            <person name="Molkentin J."/>
            <person name="Markwald R.R."/>
        </authorList>
    </citation>
    <scope>NUCLEOTIDE SEQUENCE</scope>
    <source>
        <strain evidence="2">C57BL/6J</strain>
        <tissue evidence="2">Whole hearts</tissue>
    </source>
</reference>
<dbReference type="AlphaFoldDB" id="B0LAB1"/>
<name>B0LAB1_MOUSE</name>
<evidence type="ECO:0000313" key="2">
    <source>
        <dbReference type="EMBL" id="ABS83505.1"/>
    </source>
</evidence>
<feature type="non-terminal residue" evidence="2">
    <location>
        <position position="1"/>
    </location>
</feature>